<sequence>MKHLYFLWLIFLPLLVACNSKPDTSDTPATPDTPVAVNEARKNLGDSSCYTSTSPKDTVLLHMRRQGNNVTGSLIYSIFEKDRNTGTITGKFRGDTLFATYTFMSEGTESVRDLTFMKKGDELVEGYGTGDKQNGKSASGTRSRVRYGGGIILTKTDCP</sequence>
<evidence type="ECO:0000313" key="2">
    <source>
        <dbReference type="EMBL" id="MFD2247257.1"/>
    </source>
</evidence>
<organism evidence="2 3">
    <name type="scientific">Pontibacter ruber</name>
    <dbReference type="NCBI Taxonomy" id="1343895"/>
    <lineage>
        <taxon>Bacteria</taxon>
        <taxon>Pseudomonadati</taxon>
        <taxon>Bacteroidota</taxon>
        <taxon>Cytophagia</taxon>
        <taxon>Cytophagales</taxon>
        <taxon>Hymenobacteraceae</taxon>
        <taxon>Pontibacter</taxon>
    </lineage>
</organism>
<accession>A0ABW5CXV5</accession>
<keyword evidence="1" id="KW-0732">Signal</keyword>
<dbReference type="RefSeq" id="WP_250430193.1">
    <property type="nucleotide sequence ID" value="NZ_JALPRR010000003.1"/>
</dbReference>
<evidence type="ECO:0000256" key="1">
    <source>
        <dbReference type="SAM" id="SignalP"/>
    </source>
</evidence>
<evidence type="ECO:0008006" key="4">
    <source>
        <dbReference type="Google" id="ProtNLM"/>
    </source>
</evidence>
<dbReference type="PROSITE" id="PS51257">
    <property type="entry name" value="PROKAR_LIPOPROTEIN"/>
    <property type="match status" value="1"/>
</dbReference>
<name>A0ABW5CXV5_9BACT</name>
<feature type="chain" id="PRO_5046322865" description="Lipoprotein" evidence="1">
    <location>
        <begin position="23"/>
        <end position="159"/>
    </location>
</feature>
<evidence type="ECO:0000313" key="3">
    <source>
        <dbReference type="Proteomes" id="UP001597374"/>
    </source>
</evidence>
<keyword evidence="3" id="KW-1185">Reference proteome</keyword>
<dbReference type="Proteomes" id="UP001597374">
    <property type="component" value="Unassembled WGS sequence"/>
</dbReference>
<comment type="caution">
    <text evidence="2">The sequence shown here is derived from an EMBL/GenBank/DDBJ whole genome shotgun (WGS) entry which is preliminary data.</text>
</comment>
<proteinExistence type="predicted"/>
<reference evidence="3" key="1">
    <citation type="journal article" date="2019" name="Int. J. Syst. Evol. Microbiol.">
        <title>The Global Catalogue of Microorganisms (GCM) 10K type strain sequencing project: providing services to taxonomists for standard genome sequencing and annotation.</title>
        <authorList>
            <consortium name="The Broad Institute Genomics Platform"/>
            <consortium name="The Broad Institute Genome Sequencing Center for Infectious Disease"/>
            <person name="Wu L."/>
            <person name="Ma J."/>
        </authorList>
    </citation>
    <scope>NUCLEOTIDE SEQUENCE [LARGE SCALE GENOMIC DNA]</scope>
    <source>
        <strain evidence="3">CGMCC 4.1782</strain>
    </source>
</reference>
<gene>
    <name evidence="2" type="ORF">ACFSKP_13395</name>
</gene>
<dbReference type="EMBL" id="JBHUIM010000002">
    <property type="protein sequence ID" value="MFD2247257.1"/>
    <property type="molecule type" value="Genomic_DNA"/>
</dbReference>
<feature type="signal peptide" evidence="1">
    <location>
        <begin position="1"/>
        <end position="22"/>
    </location>
</feature>
<protein>
    <recommendedName>
        <fullName evidence="4">Lipoprotein</fullName>
    </recommendedName>
</protein>